<organism evidence="3 4">
    <name type="scientific">Labrus bergylta</name>
    <name type="common">ballan wrasse</name>
    <dbReference type="NCBI Taxonomy" id="56723"/>
    <lineage>
        <taxon>Eukaryota</taxon>
        <taxon>Metazoa</taxon>
        <taxon>Chordata</taxon>
        <taxon>Craniata</taxon>
        <taxon>Vertebrata</taxon>
        <taxon>Euteleostomi</taxon>
        <taxon>Actinopterygii</taxon>
        <taxon>Neopterygii</taxon>
        <taxon>Teleostei</taxon>
        <taxon>Neoteleostei</taxon>
        <taxon>Acanthomorphata</taxon>
        <taxon>Eupercaria</taxon>
        <taxon>Labriformes</taxon>
        <taxon>Labridae</taxon>
        <taxon>Labrus</taxon>
    </lineage>
</organism>
<keyword evidence="2" id="KW-0472">Membrane</keyword>
<dbReference type="GeneTree" id="ENSGT00940000177342"/>
<dbReference type="AlphaFoldDB" id="A0A3Q3EKD6"/>
<accession>A0A3Q3EKD6</accession>
<reference evidence="3" key="2">
    <citation type="submission" date="2025-09" db="UniProtKB">
        <authorList>
            <consortium name="Ensembl"/>
        </authorList>
    </citation>
    <scope>IDENTIFICATION</scope>
</reference>
<keyword evidence="4" id="KW-1185">Reference proteome</keyword>
<sequence length="114" mass="12746">MFPINGYVKIDLRATLRVDGGRMWPRATIQEAVIPTADTSTLFSFLRLVGVIAVVIFVTVSALAVMARVLYWRKGTCQSQETKTVKPEDSPELAFSSQTSTQNGLRESQKEYFI</sequence>
<feature type="compositionally biased region" description="Polar residues" evidence="1">
    <location>
        <begin position="95"/>
        <end position="106"/>
    </location>
</feature>
<dbReference type="FunCoup" id="A0A3Q3EKD6">
    <property type="interactions" value="519"/>
</dbReference>
<reference evidence="3" key="1">
    <citation type="submission" date="2025-08" db="UniProtKB">
        <authorList>
            <consortium name="Ensembl"/>
        </authorList>
    </citation>
    <scope>IDENTIFICATION</scope>
</reference>
<protein>
    <submittedName>
        <fullName evidence="3">Uncharacterized protein</fullName>
    </submittedName>
</protein>
<feature type="region of interest" description="Disordered" evidence="1">
    <location>
        <begin position="78"/>
        <end position="114"/>
    </location>
</feature>
<proteinExistence type="predicted"/>
<feature type="transmembrane region" description="Helical" evidence="2">
    <location>
        <begin position="45"/>
        <end position="71"/>
    </location>
</feature>
<name>A0A3Q3EKD6_9LABR</name>
<dbReference type="Proteomes" id="UP000261660">
    <property type="component" value="Unplaced"/>
</dbReference>
<evidence type="ECO:0000256" key="2">
    <source>
        <dbReference type="SAM" id="Phobius"/>
    </source>
</evidence>
<keyword evidence="2" id="KW-0812">Transmembrane</keyword>
<keyword evidence="2" id="KW-1133">Transmembrane helix</keyword>
<dbReference type="Ensembl" id="ENSLBET00000008346.1">
    <property type="protein sequence ID" value="ENSLBEP00000007941.1"/>
    <property type="gene ID" value="ENSLBEG00000006139.1"/>
</dbReference>
<dbReference type="InParanoid" id="A0A3Q3EKD6"/>
<evidence type="ECO:0000313" key="3">
    <source>
        <dbReference type="Ensembl" id="ENSLBEP00000007941.1"/>
    </source>
</evidence>
<evidence type="ECO:0000256" key="1">
    <source>
        <dbReference type="SAM" id="MobiDB-lite"/>
    </source>
</evidence>
<dbReference type="STRING" id="56723.ENSLBEP00000007941"/>
<evidence type="ECO:0000313" key="4">
    <source>
        <dbReference type="Proteomes" id="UP000261660"/>
    </source>
</evidence>